<sequence length="473" mass="49611">MCYAVGSLQQATSTCPMCKVFKPSAARCPHIKEVCRNSAAHPRHDVIYLKNPEVHTFQGCGFCKWAKTSPPPTRAGYNNPGWPGCCRPPNPQELKHIGAADWPAVSLVHHVPIPPEIKTILDGLCVGPTSPRGTPPLGSPTGTVRAVTVQAASAAPSISRRSSYNVSSPTRTEASTTTRSNPVAVPTKGRSGSGGSPQQVNASLSSPRSGGGGDGVTSSLPNASSMEQYQSSRRSAADVFVDKRPDPLNTSQNSPGRKHAELSGSVARRSSEQRRPSISSIIPSAPTSKGAADGAASRRRTVPSSTGAAPPSNPPQDKTPPRPVDRPAAERLADTALTRRGSTIEEAVVDKVEKMSISSSASSSSSGSSSATTVISDGGFTDYLSDESEAELQRQAEAKAAIVAQNQMEELEFRAARQQLADVDLRPPKSWRGDVQATPRSQVQNRNSATFGRSAFAAAPTYAASTASTHSRG</sequence>
<evidence type="ECO:0000256" key="1">
    <source>
        <dbReference type="SAM" id="MobiDB-lite"/>
    </source>
</evidence>
<feature type="region of interest" description="Disordered" evidence="1">
    <location>
        <begin position="151"/>
        <end position="394"/>
    </location>
</feature>
<feature type="compositionally biased region" description="Polar residues" evidence="1">
    <location>
        <begin position="216"/>
        <end position="234"/>
    </location>
</feature>
<feature type="region of interest" description="Disordered" evidence="1">
    <location>
        <begin position="424"/>
        <end position="455"/>
    </location>
</feature>
<feature type="compositionally biased region" description="Low complexity" evidence="1">
    <location>
        <begin position="356"/>
        <end position="376"/>
    </location>
</feature>
<feature type="compositionally biased region" description="Polar residues" evidence="1">
    <location>
        <begin position="169"/>
        <end position="181"/>
    </location>
</feature>
<dbReference type="EMBL" id="ML143392">
    <property type="protein sequence ID" value="TBU33228.1"/>
    <property type="molecule type" value="Genomic_DNA"/>
</dbReference>
<name>A0A4Q9N0C3_9APHY</name>
<feature type="compositionally biased region" description="Low complexity" evidence="1">
    <location>
        <begin position="151"/>
        <end position="168"/>
    </location>
</feature>
<feature type="compositionally biased region" description="Basic and acidic residues" evidence="1">
    <location>
        <begin position="319"/>
        <end position="333"/>
    </location>
</feature>
<feature type="compositionally biased region" description="Polar residues" evidence="1">
    <location>
        <begin position="196"/>
        <end position="208"/>
    </location>
</feature>
<dbReference type="AlphaFoldDB" id="A0A4Q9N0C3"/>
<accession>A0A4Q9N0C3</accession>
<feature type="compositionally biased region" description="Low complexity" evidence="1">
    <location>
        <begin position="276"/>
        <end position="288"/>
    </location>
</feature>
<organism evidence="2">
    <name type="scientific">Dichomitus squalens</name>
    <dbReference type="NCBI Taxonomy" id="114155"/>
    <lineage>
        <taxon>Eukaryota</taxon>
        <taxon>Fungi</taxon>
        <taxon>Dikarya</taxon>
        <taxon>Basidiomycota</taxon>
        <taxon>Agaricomycotina</taxon>
        <taxon>Agaricomycetes</taxon>
        <taxon>Polyporales</taxon>
        <taxon>Polyporaceae</taxon>
        <taxon>Dichomitus</taxon>
    </lineage>
</organism>
<gene>
    <name evidence="2" type="ORF">BD311DRAFT_785310</name>
</gene>
<proteinExistence type="predicted"/>
<feature type="compositionally biased region" description="Polar residues" evidence="1">
    <location>
        <begin position="438"/>
        <end position="451"/>
    </location>
</feature>
<protein>
    <submittedName>
        <fullName evidence="2">Uncharacterized protein</fullName>
    </submittedName>
</protein>
<dbReference type="Proteomes" id="UP000292957">
    <property type="component" value="Unassembled WGS sequence"/>
</dbReference>
<dbReference type="OrthoDB" id="3217643at2759"/>
<evidence type="ECO:0000313" key="2">
    <source>
        <dbReference type="EMBL" id="TBU33228.1"/>
    </source>
</evidence>
<reference evidence="2" key="1">
    <citation type="submission" date="2019-01" db="EMBL/GenBank/DDBJ databases">
        <title>Draft genome sequences of three monokaryotic isolates of the white-rot basidiomycete fungus Dichomitus squalens.</title>
        <authorList>
            <consortium name="DOE Joint Genome Institute"/>
            <person name="Lopez S.C."/>
            <person name="Andreopoulos B."/>
            <person name="Pangilinan J."/>
            <person name="Lipzen A."/>
            <person name="Riley R."/>
            <person name="Ahrendt S."/>
            <person name="Ng V."/>
            <person name="Barry K."/>
            <person name="Daum C."/>
            <person name="Grigoriev I.V."/>
            <person name="Hilden K.S."/>
            <person name="Makela M.R."/>
            <person name="de Vries R.P."/>
        </authorList>
    </citation>
    <scope>NUCLEOTIDE SEQUENCE [LARGE SCALE GENOMIC DNA]</scope>
    <source>
        <strain evidence="2">OM18370.1</strain>
    </source>
</reference>